<dbReference type="Pfam" id="PF09483">
    <property type="entry name" value="HpaP"/>
    <property type="match status" value="1"/>
</dbReference>
<dbReference type="OrthoDB" id="8781027at2"/>
<evidence type="ECO:0000256" key="1">
    <source>
        <dbReference type="SAM" id="MobiDB-lite"/>
    </source>
</evidence>
<dbReference type="NCBIfam" id="TIGR02557">
    <property type="entry name" value="HpaP"/>
    <property type="match status" value="1"/>
</dbReference>
<name>A0A1N6HPQ6_9BURK</name>
<sequence>MTHIEARHLRIIPGQGEGYEDASDDTAAPAGSGRGRQFDYASLLGRRRAPHRLSSGANTHAGAHAQADGDAGAGADGDKPSPDDAGTGTPQAPCPFEREPGADHDTPWDSGNSHASARTSAHAADDAGESAERQALRARVAGAAMPVVSAVYQQQQRCIQLLGSLAREIGAFCSERAIADAGNWEVQLPLDQKLLPQTTLYLSLSRFRLQLRFDAPDTAARQLLLDHSSLLERELDTMLRAWGEAREIELTVW</sequence>
<feature type="compositionally biased region" description="Low complexity" evidence="1">
    <location>
        <begin position="61"/>
        <end position="70"/>
    </location>
</feature>
<reference evidence="2 3" key="1">
    <citation type="submission" date="2016-11" db="EMBL/GenBank/DDBJ databases">
        <authorList>
            <person name="Jaros S."/>
            <person name="Januszkiewicz K."/>
            <person name="Wedrychowicz H."/>
        </authorList>
    </citation>
    <scope>NUCLEOTIDE SEQUENCE [LARGE SCALE GENOMIC DNA]</scope>
    <source>
        <strain evidence="2 3">GAS95</strain>
    </source>
</reference>
<protein>
    <submittedName>
        <fullName evidence="2">Type III secretion control protein HpaP</fullName>
    </submittedName>
</protein>
<feature type="region of interest" description="Disordered" evidence="1">
    <location>
        <begin position="1"/>
        <end position="132"/>
    </location>
</feature>
<organism evidence="2 3">
    <name type="scientific">Paraburkholderia phenazinium</name>
    <dbReference type="NCBI Taxonomy" id="60549"/>
    <lineage>
        <taxon>Bacteria</taxon>
        <taxon>Pseudomonadati</taxon>
        <taxon>Pseudomonadota</taxon>
        <taxon>Betaproteobacteria</taxon>
        <taxon>Burkholderiales</taxon>
        <taxon>Burkholderiaceae</taxon>
        <taxon>Paraburkholderia</taxon>
    </lineage>
</organism>
<feature type="compositionally biased region" description="Basic and acidic residues" evidence="1">
    <location>
        <begin position="96"/>
        <end position="107"/>
    </location>
</feature>
<evidence type="ECO:0000313" key="2">
    <source>
        <dbReference type="EMBL" id="SIO21645.1"/>
    </source>
</evidence>
<feature type="compositionally biased region" description="Low complexity" evidence="1">
    <location>
        <begin position="113"/>
        <end position="122"/>
    </location>
</feature>
<dbReference type="InterPro" id="IPR013390">
    <property type="entry name" value="T3SS_HpaP"/>
</dbReference>
<dbReference type="Proteomes" id="UP000185151">
    <property type="component" value="Unassembled WGS sequence"/>
</dbReference>
<dbReference type="AlphaFoldDB" id="A0A1N6HPQ6"/>
<evidence type="ECO:0000313" key="3">
    <source>
        <dbReference type="Proteomes" id="UP000185151"/>
    </source>
</evidence>
<dbReference type="RefSeq" id="WP_074295052.1">
    <property type="nucleotide sequence ID" value="NZ_FSRU01000001.1"/>
</dbReference>
<gene>
    <name evidence="2" type="ORF">SAMN05444165_1502</name>
</gene>
<proteinExistence type="predicted"/>
<accession>A0A1N6HPQ6</accession>
<dbReference type="EMBL" id="FSRU01000001">
    <property type="protein sequence ID" value="SIO21645.1"/>
    <property type="molecule type" value="Genomic_DNA"/>
</dbReference>
<keyword evidence="3" id="KW-1185">Reference proteome</keyword>